<organism evidence="2">
    <name type="scientific">Anguilla anguilla</name>
    <name type="common">European freshwater eel</name>
    <name type="synonym">Muraena anguilla</name>
    <dbReference type="NCBI Taxonomy" id="7936"/>
    <lineage>
        <taxon>Eukaryota</taxon>
        <taxon>Metazoa</taxon>
        <taxon>Chordata</taxon>
        <taxon>Craniata</taxon>
        <taxon>Vertebrata</taxon>
        <taxon>Euteleostomi</taxon>
        <taxon>Actinopterygii</taxon>
        <taxon>Neopterygii</taxon>
        <taxon>Teleostei</taxon>
        <taxon>Anguilliformes</taxon>
        <taxon>Anguillidae</taxon>
        <taxon>Anguilla</taxon>
    </lineage>
</organism>
<keyword evidence="1" id="KW-1133">Transmembrane helix</keyword>
<dbReference type="EMBL" id="GBXM01076075">
    <property type="protein sequence ID" value="JAH32502.1"/>
    <property type="molecule type" value="Transcribed_RNA"/>
</dbReference>
<keyword evidence="1" id="KW-0812">Transmembrane</keyword>
<proteinExistence type="predicted"/>
<feature type="transmembrane region" description="Helical" evidence="1">
    <location>
        <begin position="7"/>
        <end position="34"/>
    </location>
</feature>
<sequence length="66" mass="7531">MEVICVLLLFILVIVCFCNFLLTLFLLLCFYFLFLVQVLVCHDDVIAHISDWGGVFPGLQSTVLFC</sequence>
<evidence type="ECO:0000313" key="2">
    <source>
        <dbReference type="EMBL" id="JAH32502.1"/>
    </source>
</evidence>
<reference evidence="2" key="1">
    <citation type="submission" date="2014-11" db="EMBL/GenBank/DDBJ databases">
        <authorList>
            <person name="Amaro Gonzalez C."/>
        </authorList>
    </citation>
    <scope>NUCLEOTIDE SEQUENCE</scope>
</reference>
<dbReference type="AlphaFoldDB" id="A0A0E9RUL6"/>
<keyword evidence="1" id="KW-0472">Membrane</keyword>
<reference evidence="2" key="2">
    <citation type="journal article" date="2015" name="Fish Shellfish Immunol.">
        <title>Early steps in the European eel (Anguilla anguilla)-Vibrio vulnificus interaction in the gills: Role of the RtxA13 toxin.</title>
        <authorList>
            <person name="Callol A."/>
            <person name="Pajuelo D."/>
            <person name="Ebbesson L."/>
            <person name="Teles M."/>
            <person name="MacKenzie S."/>
            <person name="Amaro C."/>
        </authorList>
    </citation>
    <scope>NUCLEOTIDE SEQUENCE</scope>
</reference>
<evidence type="ECO:0000256" key="1">
    <source>
        <dbReference type="SAM" id="Phobius"/>
    </source>
</evidence>
<protein>
    <submittedName>
        <fullName evidence="2">Uncharacterized protein</fullName>
    </submittedName>
</protein>
<accession>A0A0E9RUL6</accession>
<name>A0A0E9RUL6_ANGAN</name>